<comment type="caution">
    <text evidence="2">The sequence shown here is derived from an EMBL/GenBank/DDBJ whole genome shotgun (WGS) entry which is preliminary data.</text>
</comment>
<proteinExistence type="predicted"/>
<feature type="transmembrane region" description="Helical" evidence="1">
    <location>
        <begin position="12"/>
        <end position="33"/>
    </location>
</feature>
<dbReference type="AlphaFoldDB" id="A0A2H0V6W0"/>
<keyword evidence="1" id="KW-0812">Transmembrane</keyword>
<dbReference type="Proteomes" id="UP000228614">
    <property type="component" value="Unassembled WGS sequence"/>
</dbReference>
<sequence>MKIKNNNNGLSILITILLLSIMLVIAIGSTSILNKSLRSSNISGRSTVAYLAAESGAEKVLWFAANDPTFEDNFSACSAGQYIDIHDASNFQCGEYSHLIDAGNPDYYYKIYYTRSGIYHIYESVGYYFGVRRNIEIKYSK</sequence>
<reference evidence="3" key="1">
    <citation type="submission" date="2017-09" db="EMBL/GenBank/DDBJ databases">
        <title>Depth-based differentiation of microbial function through sediment-hosted aquifers and enrichment of novel symbionts in the deep terrestrial subsurface.</title>
        <authorList>
            <person name="Probst A.J."/>
            <person name="Ladd B."/>
            <person name="Jarett J.K."/>
            <person name="Geller-Mcgrath D.E."/>
            <person name="Sieber C.M.K."/>
            <person name="Emerson J.B."/>
            <person name="Anantharaman K."/>
            <person name="Thomas B.C."/>
            <person name="Malmstrom R."/>
            <person name="Stieglmeier M."/>
            <person name="Klingl A."/>
            <person name="Woyke T."/>
            <person name="Ryan C.M."/>
            <person name="Banfield J.F."/>
        </authorList>
    </citation>
    <scope>NUCLEOTIDE SEQUENCE [LARGE SCALE GENOMIC DNA]</scope>
</reference>
<accession>A0A2H0V6W0</accession>
<evidence type="ECO:0000313" key="3">
    <source>
        <dbReference type="Proteomes" id="UP000228614"/>
    </source>
</evidence>
<evidence type="ECO:0000256" key="1">
    <source>
        <dbReference type="SAM" id="Phobius"/>
    </source>
</evidence>
<keyword evidence="1" id="KW-1133">Transmembrane helix</keyword>
<protein>
    <recommendedName>
        <fullName evidence="4">Type 4 fimbrial biogenesis protein PilX N-terminal domain-containing protein</fullName>
    </recommendedName>
</protein>
<evidence type="ECO:0008006" key="4">
    <source>
        <dbReference type="Google" id="ProtNLM"/>
    </source>
</evidence>
<name>A0A2H0V6W0_9BACT</name>
<organism evidence="2 3">
    <name type="scientific">Candidatus Falkowbacteria bacterium CG10_big_fil_rev_8_21_14_0_10_37_6</name>
    <dbReference type="NCBI Taxonomy" id="1974563"/>
    <lineage>
        <taxon>Bacteria</taxon>
        <taxon>Candidatus Falkowiibacteriota</taxon>
    </lineage>
</organism>
<evidence type="ECO:0000313" key="2">
    <source>
        <dbReference type="EMBL" id="PIR94792.1"/>
    </source>
</evidence>
<dbReference type="EMBL" id="PFAN01000112">
    <property type="protein sequence ID" value="PIR94792.1"/>
    <property type="molecule type" value="Genomic_DNA"/>
</dbReference>
<gene>
    <name evidence="2" type="ORF">COT95_02265</name>
</gene>
<keyword evidence="1" id="KW-0472">Membrane</keyword>